<evidence type="ECO:0000313" key="1">
    <source>
        <dbReference type="EMBL" id="KYP54286.1"/>
    </source>
</evidence>
<dbReference type="AlphaFoldDB" id="A0A151SHH0"/>
<sequence>NNDFSTSQLCKSCIKFIFGFEYLIRPNNNGIQCLLQIGEQHGFPAWKGQFYHGDALPKIVLELACIFWGSRFKQRHQCV</sequence>
<dbReference type="Proteomes" id="UP000075243">
    <property type="component" value="Chromosome 11"/>
</dbReference>
<dbReference type="EMBL" id="CM003613">
    <property type="protein sequence ID" value="KYP54286.1"/>
    <property type="molecule type" value="Genomic_DNA"/>
</dbReference>
<accession>A0A151SHH0</accession>
<protein>
    <submittedName>
        <fullName evidence="1">Uncharacterized protein</fullName>
    </submittedName>
</protein>
<reference evidence="1 2" key="1">
    <citation type="journal article" date="2012" name="Nat. Biotechnol.">
        <title>Draft genome sequence of pigeonpea (Cajanus cajan), an orphan legume crop of resource-poor farmers.</title>
        <authorList>
            <person name="Varshney R.K."/>
            <person name="Chen W."/>
            <person name="Li Y."/>
            <person name="Bharti A.K."/>
            <person name="Saxena R.K."/>
            <person name="Schlueter J.A."/>
            <person name="Donoghue M.T."/>
            <person name="Azam S."/>
            <person name="Fan G."/>
            <person name="Whaley A.M."/>
            <person name="Farmer A.D."/>
            <person name="Sheridan J."/>
            <person name="Iwata A."/>
            <person name="Tuteja R."/>
            <person name="Penmetsa R.V."/>
            <person name="Wu W."/>
            <person name="Upadhyaya H.D."/>
            <person name="Yang S.P."/>
            <person name="Shah T."/>
            <person name="Saxena K.B."/>
            <person name="Michael T."/>
            <person name="McCombie W.R."/>
            <person name="Yang B."/>
            <person name="Zhang G."/>
            <person name="Yang H."/>
            <person name="Wang J."/>
            <person name="Spillane C."/>
            <person name="Cook D.R."/>
            <person name="May G.D."/>
            <person name="Xu X."/>
            <person name="Jackson S.A."/>
        </authorList>
    </citation>
    <scope>NUCLEOTIDE SEQUENCE [LARGE SCALE GENOMIC DNA]</scope>
    <source>
        <strain evidence="2">cv. Asha</strain>
    </source>
</reference>
<evidence type="ECO:0000313" key="2">
    <source>
        <dbReference type="Proteomes" id="UP000075243"/>
    </source>
</evidence>
<keyword evidence="2" id="KW-1185">Reference proteome</keyword>
<name>A0A151SHH0_CAJCA</name>
<dbReference type="Gramene" id="C.cajan_00454.t">
    <property type="protein sequence ID" value="C.cajan_00454.t"/>
    <property type="gene ID" value="C.cajan_00454"/>
</dbReference>
<organism evidence="1 2">
    <name type="scientific">Cajanus cajan</name>
    <name type="common">Pigeon pea</name>
    <name type="synonym">Cajanus indicus</name>
    <dbReference type="NCBI Taxonomy" id="3821"/>
    <lineage>
        <taxon>Eukaryota</taxon>
        <taxon>Viridiplantae</taxon>
        <taxon>Streptophyta</taxon>
        <taxon>Embryophyta</taxon>
        <taxon>Tracheophyta</taxon>
        <taxon>Spermatophyta</taxon>
        <taxon>Magnoliopsida</taxon>
        <taxon>eudicotyledons</taxon>
        <taxon>Gunneridae</taxon>
        <taxon>Pentapetalae</taxon>
        <taxon>rosids</taxon>
        <taxon>fabids</taxon>
        <taxon>Fabales</taxon>
        <taxon>Fabaceae</taxon>
        <taxon>Papilionoideae</taxon>
        <taxon>50 kb inversion clade</taxon>
        <taxon>NPAAA clade</taxon>
        <taxon>indigoferoid/millettioid clade</taxon>
        <taxon>Phaseoleae</taxon>
        <taxon>Cajanus</taxon>
    </lineage>
</organism>
<feature type="non-terminal residue" evidence="1">
    <location>
        <position position="1"/>
    </location>
</feature>
<proteinExistence type="predicted"/>
<gene>
    <name evidence="1" type="ORF">KK1_000471</name>
</gene>